<dbReference type="InterPro" id="IPR036514">
    <property type="entry name" value="SGNH_hydro_sf"/>
</dbReference>
<dbReference type="Gene3D" id="3.40.50.1110">
    <property type="entry name" value="SGNH hydrolase"/>
    <property type="match status" value="1"/>
</dbReference>
<evidence type="ECO:0000313" key="3">
    <source>
        <dbReference type="Proteomes" id="UP000824214"/>
    </source>
</evidence>
<dbReference type="SUPFAM" id="SSF52266">
    <property type="entry name" value="SGNH hydrolase"/>
    <property type="match status" value="1"/>
</dbReference>
<dbReference type="InterPro" id="IPR051532">
    <property type="entry name" value="Ester_Hydrolysis_Enzymes"/>
</dbReference>
<organism evidence="2 3">
    <name type="scientific">Candidatus Acutalibacter ornithocaccae</name>
    <dbReference type="NCBI Taxonomy" id="2838416"/>
    <lineage>
        <taxon>Bacteria</taxon>
        <taxon>Bacillati</taxon>
        <taxon>Bacillota</taxon>
        <taxon>Clostridia</taxon>
        <taxon>Eubacteriales</taxon>
        <taxon>Acutalibacteraceae</taxon>
        <taxon>Acutalibacter</taxon>
    </lineage>
</organism>
<dbReference type="PANTHER" id="PTHR30383:SF5">
    <property type="entry name" value="SGNH HYDROLASE-TYPE ESTERASE DOMAIN-CONTAINING PROTEIN"/>
    <property type="match status" value="1"/>
</dbReference>
<dbReference type="CDD" id="cd01834">
    <property type="entry name" value="SGNH_hydrolase_like_2"/>
    <property type="match status" value="1"/>
</dbReference>
<comment type="caution">
    <text evidence="2">The sequence shown here is derived from an EMBL/GenBank/DDBJ whole genome shotgun (WGS) entry which is preliminary data.</text>
</comment>
<reference evidence="2" key="1">
    <citation type="journal article" date="2021" name="PeerJ">
        <title>Extensive microbial diversity within the chicken gut microbiome revealed by metagenomics and culture.</title>
        <authorList>
            <person name="Gilroy R."/>
            <person name="Ravi A."/>
            <person name="Getino M."/>
            <person name="Pursley I."/>
            <person name="Horton D.L."/>
            <person name="Alikhan N.F."/>
            <person name="Baker D."/>
            <person name="Gharbi K."/>
            <person name="Hall N."/>
            <person name="Watson M."/>
            <person name="Adriaenssens E.M."/>
            <person name="Foster-Nyarko E."/>
            <person name="Jarju S."/>
            <person name="Secka A."/>
            <person name="Antonio M."/>
            <person name="Oren A."/>
            <person name="Chaudhuri R.R."/>
            <person name="La Ragione R."/>
            <person name="Hildebrand F."/>
            <person name="Pallen M.J."/>
        </authorList>
    </citation>
    <scope>NUCLEOTIDE SEQUENCE</scope>
    <source>
        <strain evidence="2">ChiBcolR8-3208</strain>
    </source>
</reference>
<sequence length="236" mass="27042">MEKLRILFTGDSITDVNRTDMVRMTEEWMSRDPNATPQQREEAVDRALGCGYPLLVASQLGAQEPGRYEFLNRGISGNRVVDLDARIKRDCINLRPDVISILIGVNDVWHELGEHNGVDAPKFRRVYEGMLQEITHALPGVKLILLEPYVLQGPATLENWDTFRREVDLRREVVRDLAKSYWEKQDLYIPCIDTQKLFDEAAARSCPGVWSADGVHPTPAGHWLLAQEWLRCFKEL</sequence>
<dbReference type="GO" id="GO:0004622">
    <property type="term" value="F:phosphatidylcholine lysophospholipase activity"/>
    <property type="evidence" value="ECO:0007669"/>
    <property type="project" value="TreeGrafter"/>
</dbReference>
<dbReference type="Proteomes" id="UP000824214">
    <property type="component" value="Unassembled WGS sequence"/>
</dbReference>
<accession>A0A9D2LZQ3</accession>
<gene>
    <name evidence="2" type="ORF">H9942_09380</name>
</gene>
<keyword evidence="2" id="KW-0378">Hydrolase</keyword>
<dbReference type="EMBL" id="DWXZ01000202">
    <property type="protein sequence ID" value="HJB38260.1"/>
    <property type="molecule type" value="Genomic_DNA"/>
</dbReference>
<feature type="domain" description="SGNH hydrolase-type esterase" evidence="1">
    <location>
        <begin position="9"/>
        <end position="223"/>
    </location>
</feature>
<evidence type="ECO:0000313" key="2">
    <source>
        <dbReference type="EMBL" id="HJB38260.1"/>
    </source>
</evidence>
<dbReference type="PANTHER" id="PTHR30383">
    <property type="entry name" value="THIOESTERASE 1/PROTEASE 1/LYSOPHOSPHOLIPASE L1"/>
    <property type="match status" value="1"/>
</dbReference>
<reference evidence="2" key="2">
    <citation type="submission" date="2021-04" db="EMBL/GenBank/DDBJ databases">
        <authorList>
            <person name="Gilroy R."/>
        </authorList>
    </citation>
    <scope>NUCLEOTIDE SEQUENCE</scope>
    <source>
        <strain evidence="2">ChiBcolR8-3208</strain>
    </source>
</reference>
<dbReference type="AlphaFoldDB" id="A0A9D2LZQ3"/>
<protein>
    <submittedName>
        <fullName evidence="2">SGNH/GDSL hydrolase family protein</fullName>
    </submittedName>
</protein>
<dbReference type="InterPro" id="IPR013830">
    <property type="entry name" value="SGNH_hydro"/>
</dbReference>
<name>A0A9D2LZQ3_9FIRM</name>
<proteinExistence type="predicted"/>
<dbReference type="Pfam" id="PF13472">
    <property type="entry name" value="Lipase_GDSL_2"/>
    <property type="match status" value="1"/>
</dbReference>
<evidence type="ECO:0000259" key="1">
    <source>
        <dbReference type="Pfam" id="PF13472"/>
    </source>
</evidence>